<accession>A0A7X0NW61</accession>
<dbReference type="InterPro" id="IPR037051">
    <property type="entry name" value="4-carb_acid_sugar_kinase_N_sf"/>
</dbReference>
<keyword evidence="3" id="KW-0547">Nucleotide-binding</keyword>
<evidence type="ECO:0000256" key="7">
    <source>
        <dbReference type="ARBA" id="ARBA00035898"/>
    </source>
</evidence>
<comment type="caution">
    <text evidence="15">The sequence shown here is derived from an EMBL/GenBank/DDBJ whole genome shotgun (WGS) entry which is preliminary data.</text>
</comment>
<dbReference type="GO" id="GO:0005524">
    <property type="term" value="F:ATP binding"/>
    <property type="evidence" value="ECO:0007669"/>
    <property type="project" value="UniProtKB-KW"/>
</dbReference>
<feature type="domain" description="Four-carbon acid sugar kinase nucleotide binding" evidence="14">
    <location>
        <begin position="254"/>
        <end position="398"/>
    </location>
</feature>
<proteinExistence type="inferred from homology"/>
<evidence type="ECO:0000313" key="15">
    <source>
        <dbReference type="EMBL" id="MBB6550549.1"/>
    </source>
</evidence>
<dbReference type="AlphaFoldDB" id="A0A7X0NW61"/>
<dbReference type="InterPro" id="IPR042213">
    <property type="entry name" value="NBD_C_sf"/>
</dbReference>
<evidence type="ECO:0000256" key="12">
    <source>
        <dbReference type="ARBA" id="ARBA00041377"/>
    </source>
</evidence>
<name>A0A7X0NW61_9ACTN</name>
<dbReference type="EC" id="2.7.1.217" evidence="10"/>
<dbReference type="RefSeq" id="WP_185104803.1">
    <property type="nucleotide sequence ID" value="NZ_JACHMI010000001.1"/>
</dbReference>
<dbReference type="Gene3D" id="3.40.980.20">
    <property type="entry name" value="Four-carbon acid sugar kinase, nucleotide binding domain"/>
    <property type="match status" value="1"/>
</dbReference>
<dbReference type="InterPro" id="IPR010737">
    <property type="entry name" value="4-carb_acid_sugar_kinase_N"/>
</dbReference>
<comment type="catalytic activity">
    <reaction evidence="8">
        <text>3-dehydro-D-erythronate + ATP = 3-dehydro-4-O-phospho-D-erythronate + ADP + H(+)</text>
        <dbReference type="Rhea" id="RHEA:52556"/>
        <dbReference type="ChEBI" id="CHEBI:15378"/>
        <dbReference type="ChEBI" id="CHEBI:30616"/>
        <dbReference type="ChEBI" id="CHEBI:57958"/>
        <dbReference type="ChEBI" id="CHEBI:136593"/>
        <dbReference type="ChEBI" id="CHEBI:456216"/>
        <dbReference type="EC" id="2.7.1.217"/>
    </reaction>
</comment>
<evidence type="ECO:0000256" key="11">
    <source>
        <dbReference type="ARBA" id="ARBA00039461"/>
    </source>
</evidence>
<evidence type="ECO:0000256" key="10">
    <source>
        <dbReference type="ARBA" id="ARBA00039095"/>
    </source>
</evidence>
<comment type="function">
    <text evidence="9">Catalyzes the ATP-dependent phosphorylation of 3-oxo-tetronate to 3-oxo-tetronate 4-phosphate.</text>
</comment>
<evidence type="ECO:0000256" key="5">
    <source>
        <dbReference type="ARBA" id="ARBA00022840"/>
    </source>
</evidence>
<evidence type="ECO:0000256" key="2">
    <source>
        <dbReference type="ARBA" id="ARBA00022679"/>
    </source>
</evidence>
<evidence type="ECO:0000259" key="14">
    <source>
        <dbReference type="Pfam" id="PF17042"/>
    </source>
</evidence>
<dbReference type="NCBIfam" id="NF043035">
    <property type="entry name" value="OxoTetrKin"/>
    <property type="match status" value="1"/>
</dbReference>
<sequence>MSPVLGCVADDYTGGTDVAAAFRRSGLRTVLLFGPPRAGTVVPDSDAVVVALKTRSVPSGEAVTASRAVQDWLTGQGVRRLYFKYCSTFDSTDQGNIGPVADALAEAAGARLTVVCPASPEHGRTVYQGHLFVGDRLLSDSPMRHHPLTPMTDPDLVRVLARQTPNEVALVPLQTVERGVEAVRTALAELEARGVRHAVIDAVHDGHLAVVAGATTQLSVITGASGLARAAGGLTGVDLLAGGGVPALPPGPSVVLAGSCSAATLEQVALARASMPAHRLAAHDSAPAEALEWLEDRFAEEERVMIYSSAPPEERSPGAAAFVERALAAVAVRAAELGARRIVVAGGETSGAVVNALGVSGAVVGEEADRGVPWLLTTGVPALALLLKSGNFGRPDLLVRATETP</sequence>
<protein>
    <recommendedName>
        <fullName evidence="11">3-oxo-tetronate kinase</fullName>
        <ecNumber evidence="10">2.7.1.217</ecNumber>
    </recommendedName>
    <alternativeName>
        <fullName evidence="12">3-dehydrotetronate 4-kinase</fullName>
    </alternativeName>
</protein>
<evidence type="ECO:0000313" key="16">
    <source>
        <dbReference type="Proteomes" id="UP000565579"/>
    </source>
</evidence>
<keyword evidence="5" id="KW-0067">ATP-binding</keyword>
<dbReference type="Gene3D" id="3.40.50.10840">
    <property type="entry name" value="Putative sugar-binding, N-terminal domain"/>
    <property type="match status" value="1"/>
</dbReference>
<dbReference type="Proteomes" id="UP000565579">
    <property type="component" value="Unassembled WGS sequence"/>
</dbReference>
<evidence type="ECO:0000259" key="13">
    <source>
        <dbReference type="Pfam" id="PF07005"/>
    </source>
</evidence>
<keyword evidence="4" id="KW-0418">Kinase</keyword>
<gene>
    <name evidence="15" type="ORF">HD593_005344</name>
</gene>
<dbReference type="Pfam" id="PF07005">
    <property type="entry name" value="SBD_N"/>
    <property type="match status" value="1"/>
</dbReference>
<keyword evidence="16" id="KW-1185">Reference proteome</keyword>
<evidence type="ECO:0000256" key="3">
    <source>
        <dbReference type="ARBA" id="ARBA00022741"/>
    </source>
</evidence>
<dbReference type="GO" id="GO:0016301">
    <property type="term" value="F:kinase activity"/>
    <property type="evidence" value="ECO:0007669"/>
    <property type="project" value="UniProtKB-KW"/>
</dbReference>
<evidence type="ECO:0000256" key="8">
    <source>
        <dbReference type="ARBA" id="ARBA00036346"/>
    </source>
</evidence>
<organism evidence="15 16">
    <name type="scientific">Nonomuraea rubra</name>
    <dbReference type="NCBI Taxonomy" id="46180"/>
    <lineage>
        <taxon>Bacteria</taxon>
        <taxon>Bacillati</taxon>
        <taxon>Actinomycetota</taxon>
        <taxon>Actinomycetes</taxon>
        <taxon>Streptosporangiales</taxon>
        <taxon>Streptosporangiaceae</taxon>
        <taxon>Nonomuraea</taxon>
    </lineage>
</organism>
<keyword evidence="6" id="KW-0119">Carbohydrate metabolism</keyword>
<evidence type="ECO:0000256" key="4">
    <source>
        <dbReference type="ARBA" id="ARBA00022777"/>
    </source>
</evidence>
<dbReference type="SUPFAM" id="SSF142764">
    <property type="entry name" value="YgbK-like"/>
    <property type="match status" value="1"/>
</dbReference>
<comment type="similarity">
    <text evidence="1">Belongs to the four-carbon acid sugar kinase family.</text>
</comment>
<keyword evidence="2" id="KW-0808">Transferase</keyword>
<dbReference type="Pfam" id="PF17042">
    <property type="entry name" value="NBD_C"/>
    <property type="match status" value="1"/>
</dbReference>
<dbReference type="InterPro" id="IPR050007">
    <property type="entry name" value="OtnK"/>
</dbReference>
<reference evidence="15 16" key="1">
    <citation type="submission" date="2020-08" db="EMBL/GenBank/DDBJ databases">
        <title>Sequencing the genomes of 1000 actinobacteria strains.</title>
        <authorList>
            <person name="Klenk H.-P."/>
        </authorList>
    </citation>
    <scope>NUCLEOTIDE SEQUENCE [LARGE SCALE GENOMIC DNA]</scope>
    <source>
        <strain evidence="15 16">DSM 43768</strain>
    </source>
</reference>
<dbReference type="InterPro" id="IPR031475">
    <property type="entry name" value="NBD_C"/>
</dbReference>
<evidence type="ECO:0000256" key="6">
    <source>
        <dbReference type="ARBA" id="ARBA00023277"/>
    </source>
</evidence>
<evidence type="ECO:0000256" key="9">
    <source>
        <dbReference type="ARBA" id="ARBA00037335"/>
    </source>
</evidence>
<comment type="catalytic activity">
    <reaction evidence="7">
        <text>3-dehydro-L-erythronate + ATP = 3-dehydro-4-O-phospho-L-erythronate + ADP + H(+)</text>
        <dbReference type="Rhea" id="RHEA:52552"/>
        <dbReference type="ChEBI" id="CHEBI:15378"/>
        <dbReference type="ChEBI" id="CHEBI:30616"/>
        <dbReference type="ChEBI" id="CHEBI:136592"/>
        <dbReference type="ChEBI" id="CHEBI:136670"/>
        <dbReference type="ChEBI" id="CHEBI:456216"/>
        <dbReference type="EC" id="2.7.1.217"/>
    </reaction>
</comment>
<evidence type="ECO:0000256" key="1">
    <source>
        <dbReference type="ARBA" id="ARBA00005715"/>
    </source>
</evidence>
<dbReference type="EMBL" id="JACHMI010000001">
    <property type="protein sequence ID" value="MBB6550549.1"/>
    <property type="molecule type" value="Genomic_DNA"/>
</dbReference>
<feature type="domain" description="Four-carbon acid sugar kinase N-terminal" evidence="13">
    <location>
        <begin position="5"/>
        <end position="230"/>
    </location>
</feature>